<dbReference type="Proteomes" id="UP000253094">
    <property type="component" value="Unassembled WGS sequence"/>
</dbReference>
<dbReference type="Pfam" id="PF13560">
    <property type="entry name" value="HTH_31"/>
    <property type="match status" value="1"/>
</dbReference>
<dbReference type="Gene3D" id="1.25.40.10">
    <property type="entry name" value="Tetratricopeptide repeat domain"/>
    <property type="match status" value="1"/>
</dbReference>
<dbReference type="InterPro" id="IPR001387">
    <property type="entry name" value="Cro/C1-type_HTH"/>
</dbReference>
<comment type="caution">
    <text evidence="2">The sequence shown here is derived from an EMBL/GenBank/DDBJ whole genome shotgun (WGS) entry which is preliminary data.</text>
</comment>
<dbReference type="InterPro" id="IPR010982">
    <property type="entry name" value="Lambda_DNA-bd_dom_sf"/>
</dbReference>
<feature type="domain" description="HTH cro/C1-type" evidence="1">
    <location>
        <begin position="9"/>
        <end position="62"/>
    </location>
</feature>
<dbReference type="EMBL" id="QOIL01000005">
    <property type="protein sequence ID" value="RCG31364.1"/>
    <property type="molecule type" value="Genomic_DNA"/>
</dbReference>
<evidence type="ECO:0000259" key="1">
    <source>
        <dbReference type="PROSITE" id="PS50943"/>
    </source>
</evidence>
<dbReference type="SMART" id="SM00530">
    <property type="entry name" value="HTH_XRE"/>
    <property type="match status" value="1"/>
</dbReference>
<dbReference type="OrthoDB" id="3213425at2"/>
<accession>A0A367FM72</accession>
<reference evidence="2 3" key="1">
    <citation type="submission" date="2018-06" db="EMBL/GenBank/DDBJ databases">
        <title>Sphaerisporangium craniellae sp. nov., isolated from a marine sponge in the South China Sea.</title>
        <authorList>
            <person name="Li L."/>
        </authorList>
    </citation>
    <scope>NUCLEOTIDE SEQUENCE [LARGE SCALE GENOMIC DNA]</scope>
    <source>
        <strain evidence="2 3">CCTCC AA 208026</strain>
    </source>
</reference>
<dbReference type="Gene3D" id="1.10.260.40">
    <property type="entry name" value="lambda repressor-like DNA-binding domains"/>
    <property type="match status" value="1"/>
</dbReference>
<dbReference type="GO" id="GO:0003677">
    <property type="term" value="F:DNA binding"/>
    <property type="evidence" value="ECO:0007669"/>
    <property type="project" value="InterPro"/>
</dbReference>
<evidence type="ECO:0000313" key="2">
    <source>
        <dbReference type="EMBL" id="RCG31364.1"/>
    </source>
</evidence>
<organism evidence="2 3">
    <name type="scientific">Sphaerisporangium album</name>
    <dbReference type="NCBI Taxonomy" id="509200"/>
    <lineage>
        <taxon>Bacteria</taxon>
        <taxon>Bacillati</taxon>
        <taxon>Actinomycetota</taxon>
        <taxon>Actinomycetes</taxon>
        <taxon>Streptosporangiales</taxon>
        <taxon>Streptosporangiaceae</taxon>
        <taxon>Sphaerisporangium</taxon>
    </lineage>
</organism>
<evidence type="ECO:0000313" key="3">
    <source>
        <dbReference type="Proteomes" id="UP000253094"/>
    </source>
</evidence>
<dbReference type="AlphaFoldDB" id="A0A367FM72"/>
<dbReference type="CDD" id="cd00093">
    <property type="entry name" value="HTH_XRE"/>
    <property type="match status" value="1"/>
</dbReference>
<keyword evidence="3" id="KW-1185">Reference proteome</keyword>
<sequence>MTMTFGERMRALMGERGMSLRGLARTIHYDVGYLSKVANDRKRPSLQAAQRIDGALEAGGELVALERSGVSSGMWDGDFAFDDEINALEFAERVAASDVGNETLTRLELAIDDLATAYPSTPPGELLERVRRYLSYVVRLIDARKTLSEHRRLLVVGGWLSLLASTCHIDLRQFPAATARLRTAAQMARETEHAEIAAWCLETEAWQAVTNGDYRRALSLTQGAQTVAPRGGSAYIQATAQEARVWARLGAGPETRDALDRVAALVSPLPMPDRPEHHYRYDPAKSDAYIATTLSWLGDRAAEPYARQVIARMESTKDGSPRPRRAVSARLDLALALLASEQFDEAGQLTLMAVTSGLLVPSNYWRAREVITTIEAHRMPASVELREAFRELYAPTRSDQG</sequence>
<dbReference type="InterPro" id="IPR011990">
    <property type="entry name" value="TPR-like_helical_dom_sf"/>
</dbReference>
<dbReference type="PROSITE" id="PS50943">
    <property type="entry name" value="HTH_CROC1"/>
    <property type="match status" value="1"/>
</dbReference>
<protein>
    <submittedName>
        <fullName evidence="2">XRE family transcriptional regulator</fullName>
    </submittedName>
</protein>
<dbReference type="RefSeq" id="WP_114028742.1">
    <property type="nucleotide sequence ID" value="NZ_QOIL01000005.1"/>
</dbReference>
<name>A0A367FM72_9ACTN</name>
<dbReference type="SUPFAM" id="SSF47413">
    <property type="entry name" value="lambda repressor-like DNA-binding domains"/>
    <property type="match status" value="1"/>
</dbReference>
<gene>
    <name evidence="2" type="ORF">DQ384_11690</name>
</gene>
<proteinExistence type="predicted"/>